<name>A0AAW0LW35_QUESU</name>
<dbReference type="AlphaFoldDB" id="A0AAW0LW35"/>
<keyword evidence="2" id="KW-1185">Reference proteome</keyword>
<dbReference type="InterPro" id="IPR045036">
    <property type="entry name" value="Spartin-like"/>
</dbReference>
<dbReference type="GO" id="GO:0005886">
    <property type="term" value="C:plasma membrane"/>
    <property type="evidence" value="ECO:0007669"/>
    <property type="project" value="TreeGrafter"/>
</dbReference>
<gene>
    <name evidence="1" type="ORF">CFP56_028764</name>
</gene>
<dbReference type="EMBL" id="PKMF04000047">
    <property type="protein sequence ID" value="KAK7855296.1"/>
    <property type="molecule type" value="Genomic_DNA"/>
</dbReference>
<organism evidence="1 2">
    <name type="scientific">Quercus suber</name>
    <name type="common">Cork oak</name>
    <dbReference type="NCBI Taxonomy" id="58331"/>
    <lineage>
        <taxon>Eukaryota</taxon>
        <taxon>Viridiplantae</taxon>
        <taxon>Streptophyta</taxon>
        <taxon>Embryophyta</taxon>
        <taxon>Tracheophyta</taxon>
        <taxon>Spermatophyta</taxon>
        <taxon>Magnoliopsida</taxon>
        <taxon>eudicotyledons</taxon>
        <taxon>Gunneridae</taxon>
        <taxon>Pentapetalae</taxon>
        <taxon>rosids</taxon>
        <taxon>fabids</taxon>
        <taxon>Fagales</taxon>
        <taxon>Fagaceae</taxon>
        <taxon>Quercus</taxon>
    </lineage>
</organism>
<accession>A0AAW0LW35</accession>
<evidence type="ECO:0000313" key="2">
    <source>
        <dbReference type="Proteomes" id="UP000237347"/>
    </source>
</evidence>
<proteinExistence type="predicted"/>
<evidence type="ECO:0000313" key="1">
    <source>
        <dbReference type="EMBL" id="KAK7855296.1"/>
    </source>
</evidence>
<comment type="caution">
    <text evidence="1">The sequence shown here is derived from an EMBL/GenBank/DDBJ whole genome shotgun (WGS) entry which is preliminary data.</text>
</comment>
<sequence length="266" mass="29495">MKIAAIRWRSGPGTKTWRISQLSMAKRLETVGGRNYLFCVGFEVDGDDTEKEGGCVSGRAFAWYSLGKNDSMSERAIVRAASALDQAFMGSEVSGIMCSMLTVRVTCWNLELTLRFVGTVQYLQRVIYKESVQIKHIYNGQDLFPEPTIGHQTSPTTPLKAIEEVLIKIAGAILNLIDKHYSVEVENGDDADNGKRMTVRSLAETISSRMNIPGDLTVVRLRQGNDVVAILARAADEIQWPLVKDEAAVKLDHSRGVMVLWVDLAF</sequence>
<reference evidence="1 2" key="1">
    <citation type="journal article" date="2018" name="Sci. Data">
        <title>The draft genome sequence of cork oak.</title>
        <authorList>
            <person name="Ramos A.M."/>
            <person name="Usie A."/>
            <person name="Barbosa P."/>
            <person name="Barros P.M."/>
            <person name="Capote T."/>
            <person name="Chaves I."/>
            <person name="Simoes F."/>
            <person name="Abreu I."/>
            <person name="Carrasquinho I."/>
            <person name="Faro C."/>
            <person name="Guimaraes J.B."/>
            <person name="Mendonca D."/>
            <person name="Nobrega F."/>
            <person name="Rodrigues L."/>
            <person name="Saibo N.J.M."/>
            <person name="Varela M.C."/>
            <person name="Egas C."/>
            <person name="Matos J."/>
            <person name="Miguel C.M."/>
            <person name="Oliveira M.M."/>
            <person name="Ricardo C.P."/>
            <person name="Goncalves S."/>
        </authorList>
    </citation>
    <scope>NUCLEOTIDE SEQUENCE [LARGE SCALE GENOMIC DNA]</scope>
    <source>
        <strain evidence="2">cv. HL8</strain>
    </source>
</reference>
<dbReference type="PANTHER" id="PTHR21068">
    <property type="entry name" value="SPARTIN"/>
    <property type="match status" value="1"/>
</dbReference>
<dbReference type="Proteomes" id="UP000237347">
    <property type="component" value="Unassembled WGS sequence"/>
</dbReference>
<protein>
    <submittedName>
        <fullName evidence="1">Senescence/dehydration-associated protein</fullName>
    </submittedName>
</protein>
<dbReference type="PANTHER" id="PTHR21068:SF43">
    <property type="entry name" value="SPARTIN"/>
    <property type="match status" value="1"/>
</dbReference>